<dbReference type="PANTHER" id="PTHR30069">
    <property type="entry name" value="TONB-DEPENDENT OUTER MEMBRANE RECEPTOR"/>
    <property type="match status" value="1"/>
</dbReference>
<keyword evidence="6 8" id="KW-0472">Membrane</keyword>
<sequence>MRIGSATTGAANLSAIPLDGVQRIEVIRGARAAVYGSDAVSGVVNVITTNPNGSSSKVRAGFGSFGSYNVGGTLSLGDARTGWLNLTATHQSSNGYNVQPTSSNPIDADDDGYTSQYLVLDTGKRLNQQWLLKANGYYQKHNVEYDNPWIGVDKTDSDLYSLSFAGEYTRNNFDSSLALTTNQDKAKSYGQGAAEVQFQLIELRLIGITIYKSMSS</sequence>
<feature type="domain" description="TonB-dependent receptor plug" evidence="9">
    <location>
        <begin position="2"/>
        <end position="43"/>
    </location>
</feature>
<dbReference type="PROSITE" id="PS52016">
    <property type="entry name" value="TONB_DEPENDENT_REC_3"/>
    <property type="match status" value="1"/>
</dbReference>
<evidence type="ECO:0000256" key="6">
    <source>
        <dbReference type="ARBA" id="ARBA00023136"/>
    </source>
</evidence>
<evidence type="ECO:0000256" key="5">
    <source>
        <dbReference type="ARBA" id="ARBA00022729"/>
    </source>
</evidence>
<dbReference type="EMBL" id="BBMS01000007">
    <property type="protein sequence ID" value="GAL25158.1"/>
    <property type="molecule type" value="Genomic_DNA"/>
</dbReference>
<evidence type="ECO:0000256" key="7">
    <source>
        <dbReference type="ARBA" id="ARBA00023237"/>
    </source>
</evidence>
<evidence type="ECO:0000256" key="8">
    <source>
        <dbReference type="PROSITE-ProRule" id="PRU01360"/>
    </source>
</evidence>
<keyword evidence="2 8" id="KW-0813">Transport</keyword>
<keyword evidence="10" id="KW-0675">Receptor</keyword>
<accession>A0ABQ0J8Q8</accession>
<keyword evidence="3 8" id="KW-1134">Transmembrane beta strand</keyword>
<dbReference type="InterPro" id="IPR039426">
    <property type="entry name" value="TonB-dep_rcpt-like"/>
</dbReference>
<comment type="subcellular location">
    <subcellularLocation>
        <location evidence="1 8">Cell outer membrane</location>
        <topology evidence="1 8">Multi-pass membrane protein</topology>
    </subcellularLocation>
</comment>
<name>A0ABQ0J8Q8_9VIBR</name>
<dbReference type="InterPro" id="IPR036942">
    <property type="entry name" value="Beta-barrel_TonB_sf"/>
</dbReference>
<evidence type="ECO:0000259" key="9">
    <source>
        <dbReference type="Pfam" id="PF07715"/>
    </source>
</evidence>
<dbReference type="Pfam" id="PF07715">
    <property type="entry name" value="Plug"/>
    <property type="match status" value="1"/>
</dbReference>
<dbReference type="InterPro" id="IPR037066">
    <property type="entry name" value="Plug_dom_sf"/>
</dbReference>
<evidence type="ECO:0000256" key="4">
    <source>
        <dbReference type="ARBA" id="ARBA00022692"/>
    </source>
</evidence>
<dbReference type="Gene3D" id="2.40.170.20">
    <property type="entry name" value="TonB-dependent receptor, beta-barrel domain"/>
    <property type="match status" value="1"/>
</dbReference>
<evidence type="ECO:0000256" key="2">
    <source>
        <dbReference type="ARBA" id="ARBA00022448"/>
    </source>
</evidence>
<keyword evidence="7 8" id="KW-0998">Cell outer membrane</keyword>
<dbReference type="InterPro" id="IPR012910">
    <property type="entry name" value="Plug_dom"/>
</dbReference>
<keyword evidence="4 8" id="KW-0812">Transmembrane</keyword>
<evidence type="ECO:0000256" key="3">
    <source>
        <dbReference type="ARBA" id="ARBA00022452"/>
    </source>
</evidence>
<gene>
    <name evidence="10" type="ORF">JCM19239_5985</name>
</gene>
<dbReference type="PANTHER" id="PTHR30069:SF53">
    <property type="entry name" value="COLICIN I RECEPTOR-RELATED"/>
    <property type="match status" value="1"/>
</dbReference>
<comment type="similarity">
    <text evidence="8">Belongs to the TonB-dependent receptor family.</text>
</comment>
<evidence type="ECO:0000313" key="10">
    <source>
        <dbReference type="EMBL" id="GAL25158.1"/>
    </source>
</evidence>
<dbReference type="Gene3D" id="2.170.130.10">
    <property type="entry name" value="TonB-dependent receptor, plug domain"/>
    <property type="match status" value="1"/>
</dbReference>
<evidence type="ECO:0000313" key="11">
    <source>
        <dbReference type="Proteomes" id="UP000029223"/>
    </source>
</evidence>
<reference evidence="11" key="1">
    <citation type="submission" date="2014-09" db="EMBL/GenBank/DDBJ databases">
        <title>Vibrio variabilis JCM 19239. (C206) whole genome shotgun sequence.</title>
        <authorList>
            <person name="Sawabe T."/>
            <person name="Meirelles P."/>
            <person name="Nakanishi M."/>
            <person name="Sayaka M."/>
            <person name="Hattori M."/>
            <person name="Ohkuma M."/>
        </authorList>
    </citation>
    <scope>NUCLEOTIDE SEQUENCE [LARGE SCALE GENOMIC DNA]</scope>
    <source>
        <strain evidence="11">JCM 19239</strain>
    </source>
</reference>
<dbReference type="SUPFAM" id="SSF56935">
    <property type="entry name" value="Porins"/>
    <property type="match status" value="1"/>
</dbReference>
<keyword evidence="11" id="KW-1185">Reference proteome</keyword>
<evidence type="ECO:0000256" key="1">
    <source>
        <dbReference type="ARBA" id="ARBA00004571"/>
    </source>
</evidence>
<dbReference type="Proteomes" id="UP000029223">
    <property type="component" value="Unassembled WGS sequence"/>
</dbReference>
<protein>
    <submittedName>
        <fullName evidence="10">Outer membrane vitamin B12 receptor BtuB</fullName>
    </submittedName>
</protein>
<comment type="caution">
    <text evidence="10">The sequence shown here is derived from an EMBL/GenBank/DDBJ whole genome shotgun (WGS) entry which is preliminary data.</text>
</comment>
<organism evidence="10 11">
    <name type="scientific">Vibrio variabilis</name>
    <dbReference type="NCBI Taxonomy" id="990271"/>
    <lineage>
        <taxon>Bacteria</taxon>
        <taxon>Pseudomonadati</taxon>
        <taxon>Pseudomonadota</taxon>
        <taxon>Gammaproteobacteria</taxon>
        <taxon>Vibrionales</taxon>
        <taxon>Vibrionaceae</taxon>
        <taxon>Vibrio</taxon>
    </lineage>
</organism>
<proteinExistence type="inferred from homology"/>
<keyword evidence="5" id="KW-0732">Signal</keyword>